<dbReference type="AlphaFoldDB" id="D7CU96"/>
<dbReference type="RefSeq" id="WP_013177366.1">
    <property type="nucleotide sequence ID" value="NC_014221.1"/>
</dbReference>
<keyword evidence="1" id="KW-0378">Hydrolase</keyword>
<protein>
    <submittedName>
        <fullName evidence="1">Nucleolar RNA helicase II</fullName>
    </submittedName>
</protein>
<dbReference type="HOGENOM" id="CLU_2248897_0_0_0"/>
<dbReference type="GO" id="GO:0004386">
    <property type="term" value="F:helicase activity"/>
    <property type="evidence" value="ECO:0007669"/>
    <property type="project" value="UniProtKB-KW"/>
</dbReference>
<keyword evidence="1" id="KW-0067">ATP-binding</keyword>
<keyword evidence="1" id="KW-0347">Helicase</keyword>
<proteinExistence type="predicted"/>
<dbReference type="KEGG" id="tra:Trad_0860"/>
<keyword evidence="2" id="KW-1185">Reference proteome</keyword>
<sequence length="104" mass="11697">MAYRQIAEHHIGTGAVPGIQRFYRCPNRYGAIVFQEPLSGPSARLLVTPVYFEGDSEDDYRVLSSDRATEGRSDDLLRPAFVTSQAEVEALLDELSRLPEEEPR</sequence>
<dbReference type="Proteomes" id="UP000000379">
    <property type="component" value="Chromosome"/>
</dbReference>
<keyword evidence="1" id="KW-0547">Nucleotide-binding</keyword>
<gene>
    <name evidence="1" type="ordered locus">Trad_0860</name>
</gene>
<name>D7CU96_TRURR</name>
<dbReference type="EMBL" id="CP002049">
    <property type="protein sequence ID" value="ADI13994.1"/>
    <property type="molecule type" value="Genomic_DNA"/>
</dbReference>
<reference evidence="2" key="1">
    <citation type="submission" date="2010-05" db="EMBL/GenBank/DDBJ databases">
        <title>The complete genome of Truepera radiovictris DSM 17093.</title>
        <authorList>
            <consortium name="US DOE Joint Genome Institute (JGI-PGF)"/>
            <person name="Lucas S."/>
            <person name="Copeland A."/>
            <person name="Lapidus A."/>
            <person name="Glavina del Rio T."/>
            <person name="Dalin E."/>
            <person name="Tice H."/>
            <person name="Bruce D."/>
            <person name="Goodwin L."/>
            <person name="Pitluck S."/>
            <person name="Kyrpides N."/>
            <person name="Mavromatis K."/>
            <person name="Ovchinnikova G."/>
            <person name="Munk A.C."/>
            <person name="Detter J.C."/>
            <person name="Han C."/>
            <person name="Tapia R."/>
            <person name="Land M."/>
            <person name="Hauser L."/>
            <person name="Markowitz V."/>
            <person name="Cheng J.-F."/>
            <person name="Hugenholtz P."/>
            <person name="Woyke T."/>
            <person name="Wu D."/>
            <person name="Tindall B."/>
            <person name="Pomrenke H.G."/>
            <person name="Brambilla E."/>
            <person name="Klenk H.-P."/>
            <person name="Eisen J.A."/>
        </authorList>
    </citation>
    <scope>NUCLEOTIDE SEQUENCE [LARGE SCALE GENOMIC DNA]</scope>
    <source>
        <strain evidence="2">DSM 17093 / CIP 108686 / LMG 22925 / RQ-24</strain>
    </source>
</reference>
<evidence type="ECO:0000313" key="1">
    <source>
        <dbReference type="EMBL" id="ADI13994.1"/>
    </source>
</evidence>
<accession>D7CU96</accession>
<organism evidence="1 2">
    <name type="scientific">Truepera radiovictrix (strain DSM 17093 / CIP 108686 / LMG 22925 / RQ-24)</name>
    <dbReference type="NCBI Taxonomy" id="649638"/>
    <lineage>
        <taxon>Bacteria</taxon>
        <taxon>Thermotogati</taxon>
        <taxon>Deinococcota</taxon>
        <taxon>Deinococci</taxon>
        <taxon>Trueperales</taxon>
        <taxon>Trueperaceae</taxon>
        <taxon>Truepera</taxon>
    </lineage>
</organism>
<evidence type="ECO:0000313" key="2">
    <source>
        <dbReference type="Proteomes" id="UP000000379"/>
    </source>
</evidence>
<dbReference type="STRING" id="649638.Trad_0860"/>
<reference evidence="1 2" key="2">
    <citation type="journal article" date="2011" name="Stand. Genomic Sci.">
        <title>Complete genome sequence of Truepera radiovictrix type strain (RQ-24).</title>
        <authorList>
            <person name="Ivanova N."/>
            <person name="Rohde C."/>
            <person name="Munk C."/>
            <person name="Nolan M."/>
            <person name="Lucas S."/>
            <person name="Del Rio T.G."/>
            <person name="Tice H."/>
            <person name="Deshpande S."/>
            <person name="Cheng J.F."/>
            <person name="Tapia R."/>
            <person name="Han C."/>
            <person name="Goodwin L."/>
            <person name="Pitluck S."/>
            <person name="Liolios K."/>
            <person name="Mavromatis K."/>
            <person name="Mikhailova N."/>
            <person name="Pati A."/>
            <person name="Chen A."/>
            <person name="Palaniappan K."/>
            <person name="Land M."/>
            <person name="Hauser L."/>
            <person name="Chang Y.J."/>
            <person name="Jeffries C.D."/>
            <person name="Brambilla E."/>
            <person name="Rohde M."/>
            <person name="Goker M."/>
            <person name="Tindall B.J."/>
            <person name="Woyke T."/>
            <person name="Bristow J."/>
            <person name="Eisen J.A."/>
            <person name="Markowitz V."/>
            <person name="Hugenholtz P."/>
            <person name="Kyrpides N.C."/>
            <person name="Klenk H.P."/>
            <person name="Lapidus A."/>
        </authorList>
    </citation>
    <scope>NUCLEOTIDE SEQUENCE [LARGE SCALE GENOMIC DNA]</scope>
    <source>
        <strain evidence="2">DSM 17093 / CIP 108686 / LMG 22925 / RQ-24</strain>
    </source>
</reference>